<protein>
    <submittedName>
        <fullName evidence="3">Dienelactone hydrolase family protein</fullName>
    </submittedName>
</protein>
<dbReference type="PANTHER" id="PTHR46623:SF6">
    <property type="entry name" value="ALPHA_BETA-HYDROLASES SUPERFAMILY PROTEIN"/>
    <property type="match status" value="1"/>
</dbReference>
<dbReference type="PANTHER" id="PTHR46623">
    <property type="entry name" value="CARBOXYMETHYLENEBUTENOLIDASE-RELATED"/>
    <property type="match status" value="1"/>
</dbReference>
<dbReference type="GO" id="GO:0016787">
    <property type="term" value="F:hydrolase activity"/>
    <property type="evidence" value="ECO:0007669"/>
    <property type="project" value="UniProtKB-KW"/>
</dbReference>
<accession>A0ABV3ZD07</accession>
<dbReference type="Proteomes" id="UP001560573">
    <property type="component" value="Unassembled WGS sequence"/>
</dbReference>
<comment type="caution">
    <text evidence="3">The sequence shown here is derived from an EMBL/GenBank/DDBJ whole genome shotgun (WGS) entry which is preliminary data.</text>
</comment>
<gene>
    <name evidence="3" type="ORF">QTN47_09700</name>
</gene>
<reference evidence="3 4" key="1">
    <citation type="submission" date="2023-07" db="EMBL/GenBank/DDBJ databases">
        <authorList>
            <person name="Lian W.-H."/>
        </authorList>
    </citation>
    <scope>NUCLEOTIDE SEQUENCE [LARGE SCALE GENOMIC DNA]</scope>
    <source>
        <strain evidence="3 4">SYSU DXS3180</strain>
    </source>
</reference>
<dbReference type="InterPro" id="IPR002925">
    <property type="entry name" value="Dienelactn_hydro"/>
</dbReference>
<dbReference type="Pfam" id="PF01738">
    <property type="entry name" value="DLH"/>
    <property type="match status" value="1"/>
</dbReference>
<feature type="domain" description="Dienelactone hydrolase" evidence="2">
    <location>
        <begin position="88"/>
        <end position="276"/>
    </location>
</feature>
<evidence type="ECO:0000313" key="4">
    <source>
        <dbReference type="Proteomes" id="UP001560573"/>
    </source>
</evidence>
<evidence type="ECO:0000259" key="2">
    <source>
        <dbReference type="Pfam" id="PF01738"/>
    </source>
</evidence>
<dbReference type="EMBL" id="JAULBC010000002">
    <property type="protein sequence ID" value="MEX6687767.1"/>
    <property type="molecule type" value="Genomic_DNA"/>
</dbReference>
<keyword evidence="4" id="KW-1185">Reference proteome</keyword>
<keyword evidence="1" id="KW-0732">Signal</keyword>
<dbReference type="RefSeq" id="WP_369329170.1">
    <property type="nucleotide sequence ID" value="NZ_JAULBC010000002.1"/>
</dbReference>
<feature type="chain" id="PRO_5045139662" evidence="1">
    <location>
        <begin position="20"/>
        <end position="279"/>
    </location>
</feature>
<evidence type="ECO:0000256" key="1">
    <source>
        <dbReference type="SAM" id="SignalP"/>
    </source>
</evidence>
<name>A0ABV3ZD07_9BACT</name>
<feature type="signal peptide" evidence="1">
    <location>
        <begin position="1"/>
        <end position="19"/>
    </location>
</feature>
<organism evidence="3 4">
    <name type="scientific">Danxiaibacter flavus</name>
    <dbReference type="NCBI Taxonomy" id="3049108"/>
    <lineage>
        <taxon>Bacteria</taxon>
        <taxon>Pseudomonadati</taxon>
        <taxon>Bacteroidota</taxon>
        <taxon>Chitinophagia</taxon>
        <taxon>Chitinophagales</taxon>
        <taxon>Chitinophagaceae</taxon>
        <taxon>Danxiaibacter</taxon>
    </lineage>
</organism>
<dbReference type="SUPFAM" id="SSF53474">
    <property type="entry name" value="alpha/beta-Hydrolases"/>
    <property type="match status" value="1"/>
</dbReference>
<dbReference type="Gene3D" id="3.40.50.1820">
    <property type="entry name" value="alpha/beta hydrolase"/>
    <property type="match status" value="1"/>
</dbReference>
<dbReference type="InterPro" id="IPR029058">
    <property type="entry name" value="AB_hydrolase_fold"/>
</dbReference>
<keyword evidence="3" id="KW-0378">Hydrolase</keyword>
<proteinExistence type="predicted"/>
<evidence type="ECO:0000313" key="3">
    <source>
        <dbReference type="EMBL" id="MEX6687767.1"/>
    </source>
</evidence>
<sequence>MKRSTLFLLAIMITLQLSAQHMDNCCQPSATELYALNGSNKEFTMSHEDPLPFTYVSPKGKDINYKTADGMNAHAFEIKADKATNYYLFVIHEWYGLNDYIKQEAENLSNELGINVLALDLYDNKVATGRDSAVKYMQALTTTRALNIIKGAYGYVGANAKVFTLGWCFGGGWSLQTAIEGGKQAVGCIMYYGQPEKDVNRLKTLNCDIIGFFGNLDKFPSPEMVDQFVKDAAAAGKKLNVNRYEAGHGFANPSNPSHNKEATEDAHKKAIAFIQERMK</sequence>
<dbReference type="InterPro" id="IPR051049">
    <property type="entry name" value="Dienelactone_hydrolase-like"/>
</dbReference>